<keyword evidence="2" id="KW-1185">Reference proteome</keyword>
<dbReference type="Proteomes" id="UP001177021">
    <property type="component" value="Unassembled WGS sequence"/>
</dbReference>
<comment type="caution">
    <text evidence="1">The sequence shown here is derived from an EMBL/GenBank/DDBJ whole genome shotgun (WGS) entry which is preliminary data.</text>
</comment>
<evidence type="ECO:0000313" key="2">
    <source>
        <dbReference type="Proteomes" id="UP001177021"/>
    </source>
</evidence>
<name>A0ACB0JAQ9_TRIPR</name>
<proteinExistence type="predicted"/>
<protein>
    <submittedName>
        <fullName evidence="1">Uncharacterized protein</fullName>
    </submittedName>
</protein>
<organism evidence="1 2">
    <name type="scientific">Trifolium pratense</name>
    <name type="common">Red clover</name>
    <dbReference type="NCBI Taxonomy" id="57577"/>
    <lineage>
        <taxon>Eukaryota</taxon>
        <taxon>Viridiplantae</taxon>
        <taxon>Streptophyta</taxon>
        <taxon>Embryophyta</taxon>
        <taxon>Tracheophyta</taxon>
        <taxon>Spermatophyta</taxon>
        <taxon>Magnoliopsida</taxon>
        <taxon>eudicotyledons</taxon>
        <taxon>Gunneridae</taxon>
        <taxon>Pentapetalae</taxon>
        <taxon>rosids</taxon>
        <taxon>fabids</taxon>
        <taxon>Fabales</taxon>
        <taxon>Fabaceae</taxon>
        <taxon>Papilionoideae</taxon>
        <taxon>50 kb inversion clade</taxon>
        <taxon>NPAAA clade</taxon>
        <taxon>Hologalegina</taxon>
        <taxon>IRL clade</taxon>
        <taxon>Trifolieae</taxon>
        <taxon>Trifolium</taxon>
    </lineage>
</organism>
<sequence length="170" mass="19615">MRLEDCFEISDKGFIEAVRKLPQLEEVNISKCSNLSKDSLEVLGRSCPLLKSLKFTREQLYRFILPADDNEAHIIAETMSNLTHLDIKGNRLTDTGLLAILDGCPLLESLNIEDCFNLELNESLKKRCLDQIKDFVLPNLDTSSYYHYGNNLDFDYEDFCCEYSCDYDFD</sequence>
<gene>
    <name evidence="1" type="ORF">MILVUS5_LOCUS10535</name>
</gene>
<dbReference type="EMBL" id="CASHSV030000024">
    <property type="protein sequence ID" value="CAJ2640737.1"/>
    <property type="molecule type" value="Genomic_DNA"/>
</dbReference>
<accession>A0ACB0JAQ9</accession>
<reference evidence="1" key="1">
    <citation type="submission" date="2023-10" db="EMBL/GenBank/DDBJ databases">
        <authorList>
            <person name="Rodriguez Cubillos JULIANA M."/>
            <person name="De Vega J."/>
        </authorList>
    </citation>
    <scope>NUCLEOTIDE SEQUENCE</scope>
</reference>
<evidence type="ECO:0000313" key="1">
    <source>
        <dbReference type="EMBL" id="CAJ2640737.1"/>
    </source>
</evidence>